<feature type="transmembrane region" description="Helical" evidence="2">
    <location>
        <begin position="40"/>
        <end position="59"/>
    </location>
</feature>
<evidence type="ECO:0000256" key="2">
    <source>
        <dbReference type="SAM" id="Phobius"/>
    </source>
</evidence>
<sequence length="390" mass="41959">MKLETLLRRSLTEWSAEATVPAGLAERALRRRVRRRVRTVALATGGAALAAAVAVTAGLERKPASPPAPRPATRPTPADTSLHADPAHSPPVRLVAAGRIAMSAYYVTHRAKNGVTASSQRTWYVYDPAVGRYRETPWAYLTVAPGLRQAAVLEGPLPVARVGLLDTRTRKVTRWIPLDHRAGGLSWSADGRRLLVTAYAQNPDLANGPRSSTRTGFSVVDAKTGRPGPFRALPPVTNNPNTRQDLGWSRTGTLIWSPTGTVPNRIFYDLQGRPQAAPPHEAEGDQEAGLSPNGRYVANRNPGSGPGPLTAVKDVTTGRTAGLQPVEQLRAWADDGHLIALACEPKACMGKGEFHNRLVLVSVNGRKITPLTGYQHSDRSGAWVPVFTPR</sequence>
<feature type="region of interest" description="Disordered" evidence="1">
    <location>
        <begin position="274"/>
        <end position="293"/>
    </location>
</feature>
<feature type="region of interest" description="Disordered" evidence="1">
    <location>
        <begin position="224"/>
        <end position="245"/>
    </location>
</feature>
<gene>
    <name evidence="3" type="ORF">GCM10010151_41390</name>
</gene>
<evidence type="ECO:0000313" key="4">
    <source>
        <dbReference type="Proteomes" id="UP001501822"/>
    </source>
</evidence>
<dbReference type="Gene3D" id="2.130.10.10">
    <property type="entry name" value="YVTN repeat-like/Quinoprotein amine dehydrogenase"/>
    <property type="match status" value="1"/>
</dbReference>
<comment type="caution">
    <text evidence="3">The sequence shown here is derived from an EMBL/GenBank/DDBJ whole genome shotgun (WGS) entry which is preliminary data.</text>
</comment>
<dbReference type="EMBL" id="BAAABM010000037">
    <property type="protein sequence ID" value="GAA0347426.1"/>
    <property type="molecule type" value="Genomic_DNA"/>
</dbReference>
<protein>
    <recommendedName>
        <fullName evidence="5">WD40 repeat protein</fullName>
    </recommendedName>
</protein>
<keyword evidence="2" id="KW-0812">Transmembrane</keyword>
<dbReference type="Proteomes" id="UP001501822">
    <property type="component" value="Unassembled WGS sequence"/>
</dbReference>
<evidence type="ECO:0000256" key="1">
    <source>
        <dbReference type="SAM" id="MobiDB-lite"/>
    </source>
</evidence>
<accession>A0ABN0WUZ8</accession>
<organism evidence="3 4">
    <name type="scientific">Actinoallomurus spadix</name>
    <dbReference type="NCBI Taxonomy" id="79912"/>
    <lineage>
        <taxon>Bacteria</taxon>
        <taxon>Bacillati</taxon>
        <taxon>Actinomycetota</taxon>
        <taxon>Actinomycetes</taxon>
        <taxon>Streptosporangiales</taxon>
        <taxon>Thermomonosporaceae</taxon>
        <taxon>Actinoallomurus</taxon>
    </lineage>
</organism>
<feature type="compositionally biased region" description="Polar residues" evidence="1">
    <location>
        <begin position="236"/>
        <end position="245"/>
    </location>
</feature>
<dbReference type="SUPFAM" id="SSF82171">
    <property type="entry name" value="DPP6 N-terminal domain-like"/>
    <property type="match status" value="1"/>
</dbReference>
<evidence type="ECO:0000313" key="3">
    <source>
        <dbReference type="EMBL" id="GAA0347426.1"/>
    </source>
</evidence>
<keyword evidence="2" id="KW-0472">Membrane</keyword>
<keyword evidence="4" id="KW-1185">Reference proteome</keyword>
<dbReference type="RefSeq" id="WP_252801208.1">
    <property type="nucleotide sequence ID" value="NZ_BAAABM010000037.1"/>
</dbReference>
<dbReference type="InterPro" id="IPR015943">
    <property type="entry name" value="WD40/YVTN_repeat-like_dom_sf"/>
</dbReference>
<feature type="region of interest" description="Disordered" evidence="1">
    <location>
        <begin position="59"/>
        <end position="89"/>
    </location>
</feature>
<keyword evidence="2" id="KW-1133">Transmembrane helix</keyword>
<evidence type="ECO:0008006" key="5">
    <source>
        <dbReference type="Google" id="ProtNLM"/>
    </source>
</evidence>
<reference evidence="3 4" key="1">
    <citation type="journal article" date="2019" name="Int. J. Syst. Evol. Microbiol.">
        <title>The Global Catalogue of Microorganisms (GCM) 10K type strain sequencing project: providing services to taxonomists for standard genome sequencing and annotation.</title>
        <authorList>
            <consortium name="The Broad Institute Genomics Platform"/>
            <consortium name="The Broad Institute Genome Sequencing Center for Infectious Disease"/>
            <person name="Wu L."/>
            <person name="Ma J."/>
        </authorList>
    </citation>
    <scope>NUCLEOTIDE SEQUENCE [LARGE SCALE GENOMIC DNA]</scope>
    <source>
        <strain evidence="3 4">JCM 3146</strain>
    </source>
</reference>
<feature type="compositionally biased region" description="Pro residues" evidence="1">
    <location>
        <begin position="64"/>
        <end position="74"/>
    </location>
</feature>
<name>A0ABN0WUZ8_9ACTN</name>
<proteinExistence type="predicted"/>